<comment type="caution">
    <text evidence="2">The sequence shown here is derived from an EMBL/GenBank/DDBJ whole genome shotgun (WGS) entry which is preliminary data.</text>
</comment>
<feature type="compositionally biased region" description="Polar residues" evidence="1">
    <location>
        <begin position="341"/>
        <end position="357"/>
    </location>
</feature>
<gene>
    <name evidence="2" type="ORF">DVS81_03895</name>
</gene>
<name>A0A369XUB1_9PROT</name>
<accession>A0A369XUB1</accession>
<evidence type="ECO:0000313" key="3">
    <source>
        <dbReference type="Proteomes" id="UP000253831"/>
    </source>
</evidence>
<evidence type="ECO:0000313" key="2">
    <source>
        <dbReference type="EMBL" id="RDE51777.1"/>
    </source>
</evidence>
<evidence type="ECO:0000256" key="1">
    <source>
        <dbReference type="SAM" id="MobiDB-lite"/>
    </source>
</evidence>
<proteinExistence type="predicted"/>
<feature type="region of interest" description="Disordered" evidence="1">
    <location>
        <begin position="334"/>
        <end position="375"/>
    </location>
</feature>
<reference evidence="2 3" key="1">
    <citation type="submission" date="2018-05" db="EMBL/GenBank/DDBJ databases">
        <title>Integrated omic analyses show evidence that a Ca. Accumulibacter phosphatis strain performs denitrification under micro-aerobic conditions.</title>
        <authorList>
            <person name="Camejo P.Y."/>
            <person name="Katherine M.D."/>
            <person name="Daniel N.R."/>
        </authorList>
    </citation>
    <scope>NUCLEOTIDE SEQUENCE [LARGE SCALE GENOMIC DNA]</scope>
    <source>
        <strain evidence="2">UW-LDO-IC</strain>
    </source>
</reference>
<dbReference type="AlphaFoldDB" id="A0A369XUB1"/>
<protein>
    <submittedName>
        <fullName evidence="2">Uncharacterized protein</fullName>
    </submittedName>
</protein>
<dbReference type="Proteomes" id="UP000253831">
    <property type="component" value="Unassembled WGS sequence"/>
</dbReference>
<dbReference type="EMBL" id="QPGA01000004">
    <property type="protein sequence ID" value="RDE51777.1"/>
    <property type="molecule type" value="Genomic_DNA"/>
</dbReference>
<sequence length="559" mass="59298">MLAERTVRRLSIRAPADALARRAGFLIEDALRTASLPGDGAELLLLRRVRLPPFTAAASPQQVALRLEAACRAAIVVDGRWADDAALGAAPAVRFADALMAHLSLTRLILAGSARQAWCWPLLVKGYRPAFGRGAALRALALSLAELPEAPAALPLWITLLVADGHTGCAELLLALQGDDVACLQRAGNGAPRKQAALAAPARWQSLLDWSADRLGVGDVRHRWLLDMARLCGMVVDRHIGWEYGAADQGREAVFSTRPVPGQVGDEGSGERRGSVDAFAAPLGGLPPAVPTAAPSVTASVTASAHANAADATRAAHTAPPEAATLSDARAASLVGDLPGSGNTATGAKPSLRQSTTEPERRPETALPAPGNESAALPSLAADEWPASVDQSATSICIDAATAAGGLLFLVPLLARLGLADWLDESARPQDLPQRIFATLLRRLPIADEDPLWLLCVLPLAVDREADGDADGDADREADREAVRWLARCRRHLRRHVGIGLYSLVCRPARIAITATHVDVRQDIDAVDLRIRRAGLDIDPGWVPWLGRVLRFHYGRENG</sequence>
<organism evidence="2 3">
    <name type="scientific">Candidatus Accumulibacter meliphilus</name>
    <dbReference type="NCBI Taxonomy" id="2211374"/>
    <lineage>
        <taxon>Bacteria</taxon>
        <taxon>Pseudomonadati</taxon>
        <taxon>Pseudomonadota</taxon>
        <taxon>Betaproteobacteria</taxon>
        <taxon>Candidatus Accumulibacter</taxon>
    </lineage>
</organism>
<feature type="region of interest" description="Disordered" evidence="1">
    <location>
        <begin position="257"/>
        <end position="280"/>
    </location>
</feature>